<proteinExistence type="predicted"/>
<evidence type="ECO:0000313" key="3">
    <source>
        <dbReference type="Proteomes" id="UP000011761"/>
    </source>
</evidence>
<dbReference type="AlphaFoldDB" id="M2N0V4"/>
<dbReference type="OrthoDB" id="10419450at2759"/>
<dbReference type="HOGENOM" id="CLU_1165654_0_0_1"/>
<dbReference type="GeneID" id="19114511"/>
<dbReference type="KEGG" id="bcom:BAUCODRAFT_456066"/>
<protein>
    <submittedName>
        <fullName evidence="2">Uncharacterized protein</fullName>
    </submittedName>
</protein>
<keyword evidence="3" id="KW-1185">Reference proteome</keyword>
<dbReference type="RefSeq" id="XP_007675876.1">
    <property type="nucleotide sequence ID" value="XM_007677686.1"/>
</dbReference>
<feature type="region of interest" description="Disordered" evidence="1">
    <location>
        <begin position="42"/>
        <end position="95"/>
    </location>
</feature>
<evidence type="ECO:0000313" key="2">
    <source>
        <dbReference type="EMBL" id="EMC97553.1"/>
    </source>
</evidence>
<organism evidence="2 3">
    <name type="scientific">Baudoinia panamericana (strain UAMH 10762)</name>
    <name type="common">Angels' share fungus</name>
    <name type="synonym">Baudoinia compniacensis (strain UAMH 10762)</name>
    <dbReference type="NCBI Taxonomy" id="717646"/>
    <lineage>
        <taxon>Eukaryota</taxon>
        <taxon>Fungi</taxon>
        <taxon>Dikarya</taxon>
        <taxon>Ascomycota</taxon>
        <taxon>Pezizomycotina</taxon>
        <taxon>Dothideomycetes</taxon>
        <taxon>Dothideomycetidae</taxon>
        <taxon>Mycosphaerellales</taxon>
        <taxon>Teratosphaeriaceae</taxon>
        <taxon>Baudoinia</taxon>
    </lineage>
</organism>
<name>M2N0V4_BAUPA</name>
<dbReference type="Proteomes" id="UP000011761">
    <property type="component" value="Unassembled WGS sequence"/>
</dbReference>
<accession>M2N0V4</accession>
<feature type="compositionally biased region" description="Basic and acidic residues" evidence="1">
    <location>
        <begin position="46"/>
        <end position="56"/>
    </location>
</feature>
<reference evidence="2 3" key="1">
    <citation type="journal article" date="2012" name="PLoS Pathog.">
        <title>Diverse lifestyles and strategies of plant pathogenesis encoded in the genomes of eighteen Dothideomycetes fungi.</title>
        <authorList>
            <person name="Ohm R.A."/>
            <person name="Feau N."/>
            <person name="Henrissat B."/>
            <person name="Schoch C.L."/>
            <person name="Horwitz B.A."/>
            <person name="Barry K.W."/>
            <person name="Condon B.J."/>
            <person name="Copeland A.C."/>
            <person name="Dhillon B."/>
            <person name="Glaser F."/>
            <person name="Hesse C.N."/>
            <person name="Kosti I."/>
            <person name="LaButti K."/>
            <person name="Lindquist E.A."/>
            <person name="Lucas S."/>
            <person name="Salamov A.A."/>
            <person name="Bradshaw R.E."/>
            <person name="Ciuffetti L."/>
            <person name="Hamelin R.C."/>
            <person name="Kema G.H.J."/>
            <person name="Lawrence C."/>
            <person name="Scott J.A."/>
            <person name="Spatafora J.W."/>
            <person name="Turgeon B.G."/>
            <person name="de Wit P.J.G.M."/>
            <person name="Zhong S."/>
            <person name="Goodwin S.B."/>
            <person name="Grigoriev I.V."/>
        </authorList>
    </citation>
    <scope>NUCLEOTIDE SEQUENCE [LARGE SCALE GENOMIC DNA]</scope>
    <source>
        <strain evidence="2 3">UAMH 10762</strain>
    </source>
</reference>
<feature type="compositionally biased region" description="Low complexity" evidence="1">
    <location>
        <begin position="72"/>
        <end position="89"/>
    </location>
</feature>
<dbReference type="EMBL" id="KB445554">
    <property type="protein sequence ID" value="EMC97553.1"/>
    <property type="molecule type" value="Genomic_DNA"/>
</dbReference>
<gene>
    <name evidence="2" type="ORF">BAUCODRAFT_456066</name>
</gene>
<sequence length="238" mass="26112">MSTNLICIATSTGTSFVAKPRCRIKPIRLPYFPSFDRNMAVTRNGNDAKDSEECKPKAPAPSDGKSLWGKDGSSATAAAKKVSSGSVGAKEGHDKVVQVLRPPHAYVPEAVESEKEYTTFPADLDQRAEALGDPADMVGNENAFYKHAIAARDKPAAEDRVEAIDETEEEDPTETLKKQFVEVKRRLATDYLGLWLEDDSLYDKVGQLRHAANRGDHEDYHQLHGSLMEYLGSATSAE</sequence>
<evidence type="ECO:0000256" key="1">
    <source>
        <dbReference type="SAM" id="MobiDB-lite"/>
    </source>
</evidence>